<dbReference type="RefSeq" id="WP_321546200.1">
    <property type="nucleotide sequence ID" value="NZ_JAXIVS010000004.1"/>
</dbReference>
<evidence type="ECO:0000313" key="1">
    <source>
        <dbReference type="EMBL" id="MDY7227477.1"/>
    </source>
</evidence>
<dbReference type="Proteomes" id="UP001291309">
    <property type="component" value="Unassembled WGS sequence"/>
</dbReference>
<evidence type="ECO:0000313" key="2">
    <source>
        <dbReference type="Proteomes" id="UP001291309"/>
    </source>
</evidence>
<proteinExistence type="predicted"/>
<dbReference type="InterPro" id="IPR021815">
    <property type="entry name" value="TsiV"/>
</dbReference>
<organism evidence="1 2">
    <name type="scientific">Hyalangium rubrum</name>
    <dbReference type="NCBI Taxonomy" id="3103134"/>
    <lineage>
        <taxon>Bacteria</taxon>
        <taxon>Pseudomonadati</taxon>
        <taxon>Myxococcota</taxon>
        <taxon>Myxococcia</taxon>
        <taxon>Myxococcales</taxon>
        <taxon>Cystobacterineae</taxon>
        <taxon>Archangiaceae</taxon>
        <taxon>Hyalangium</taxon>
    </lineage>
</organism>
<dbReference type="Pfam" id="PF11876">
    <property type="entry name" value="TsiV"/>
    <property type="match status" value="1"/>
</dbReference>
<keyword evidence="2" id="KW-1185">Reference proteome</keyword>
<name>A0ABU5H1Z3_9BACT</name>
<comment type="caution">
    <text evidence="1">The sequence shown here is derived from an EMBL/GenBank/DDBJ whole genome shotgun (WGS) entry which is preliminary data.</text>
</comment>
<accession>A0ABU5H1Z3</accession>
<reference evidence="1 2" key="1">
    <citation type="submission" date="2023-12" db="EMBL/GenBank/DDBJ databases">
        <title>the genome sequence of Hyalangium sp. s54d21.</title>
        <authorList>
            <person name="Zhang X."/>
        </authorList>
    </citation>
    <scope>NUCLEOTIDE SEQUENCE [LARGE SCALE GENOMIC DNA]</scope>
    <source>
        <strain evidence="2">s54d21</strain>
    </source>
</reference>
<dbReference type="EMBL" id="JAXIVS010000004">
    <property type="protein sequence ID" value="MDY7227477.1"/>
    <property type="molecule type" value="Genomic_DNA"/>
</dbReference>
<sequence length="303" mass="34825">MSKYYPRIRIQGEFDHLMAREGLSFTFYMRRAHMKVAPAVLQSLETYLRAIGPEALGWYTDDAGEYWELDAAAWERTRRKVREARSPLIFLYDSTLPERRYRFEYHGKDLNDFSRLDTQDATCAVSFWLPTEFLEDQGPGRVRELALELAAPLPFCSGYGGLSFNGELDVLGVDEEVTPYCLRYPGIDVDDVHHYSWKLGTRLRAPHWLTFLGQPVLGELGGAAALRSRLHSPDTTVLDLEGDRALVTLGKWPEAGDLESGDNLPAYRELARVLEPWLFDEPRSCLLTCTPEETRRWVRRFLD</sequence>
<gene>
    <name evidence="1" type="ORF">SYV04_13780</name>
</gene>
<protein>
    <submittedName>
        <fullName evidence="1">DUF3396 domain-containing protein</fullName>
    </submittedName>
</protein>